<proteinExistence type="predicted"/>
<name>A0A937XA36_UNCEI</name>
<comment type="caution">
    <text evidence="2">The sequence shown here is derived from an EMBL/GenBank/DDBJ whole genome shotgun (WGS) entry which is preliminary data.</text>
</comment>
<keyword evidence="1" id="KW-0812">Transmembrane</keyword>
<evidence type="ECO:0000313" key="2">
    <source>
        <dbReference type="EMBL" id="MBM3316839.1"/>
    </source>
</evidence>
<keyword evidence="1" id="KW-0472">Membrane</keyword>
<keyword evidence="1" id="KW-1133">Transmembrane helix</keyword>
<accession>A0A937XA36</accession>
<evidence type="ECO:0000313" key="3">
    <source>
        <dbReference type="Proteomes" id="UP000748308"/>
    </source>
</evidence>
<sequence length="294" mass="32271">MKLERLVNIDRRIVYLCIAVGTTLPLLLPIGLPVSSTPPVRSLFEKVESLGPEDVVLLSFDYGPTTAPENTPMAEAILRHCFTRGIKVVVIALFPIGGVTMAGEVLANITPEYPQLQEGVDYAFLGYKDGAQAAMKQMGVAFVNVFPVDNGRRPLGEIPLMQRVVNYDDVDLIVTLSTNVIAEWWANLVNAQFGTPVAVGATAVSAPKYYAFLDSGQMIGLLGGLKGASEYERLVIDRYPHFARLYDRPGVYTAIKGMDAQTVDHAIIMAFILFGNTVHFLIRRRDRRAGLRDA</sequence>
<gene>
    <name evidence="2" type="ORF">FJY75_03205</name>
</gene>
<protein>
    <submittedName>
        <fullName evidence="2">Uncharacterized protein</fullName>
    </submittedName>
</protein>
<dbReference type="Proteomes" id="UP000748308">
    <property type="component" value="Unassembled WGS sequence"/>
</dbReference>
<dbReference type="EMBL" id="VGIY01000047">
    <property type="protein sequence ID" value="MBM3316839.1"/>
    <property type="molecule type" value="Genomic_DNA"/>
</dbReference>
<dbReference type="AlphaFoldDB" id="A0A937XA36"/>
<reference evidence="2" key="1">
    <citation type="submission" date="2019-03" db="EMBL/GenBank/DDBJ databases">
        <title>Lake Tanganyika Metagenome-Assembled Genomes (MAGs).</title>
        <authorList>
            <person name="Tran P."/>
        </authorList>
    </citation>
    <scope>NUCLEOTIDE SEQUENCE</scope>
    <source>
        <strain evidence="2">M_DeepCast_400m_m2_100</strain>
    </source>
</reference>
<evidence type="ECO:0000256" key="1">
    <source>
        <dbReference type="SAM" id="Phobius"/>
    </source>
</evidence>
<feature type="transmembrane region" description="Helical" evidence="1">
    <location>
        <begin position="265"/>
        <end position="282"/>
    </location>
</feature>
<organism evidence="2 3">
    <name type="scientific">Eiseniibacteriota bacterium</name>
    <dbReference type="NCBI Taxonomy" id="2212470"/>
    <lineage>
        <taxon>Bacteria</taxon>
        <taxon>Candidatus Eiseniibacteriota</taxon>
    </lineage>
</organism>
<feature type="transmembrane region" description="Helical" evidence="1">
    <location>
        <begin position="12"/>
        <end position="32"/>
    </location>
</feature>